<keyword evidence="1" id="KW-0378">Hydrolase</keyword>
<dbReference type="Gene3D" id="3.90.320.10">
    <property type="match status" value="1"/>
</dbReference>
<dbReference type="RefSeq" id="WP_226393080.1">
    <property type="nucleotide sequence ID" value="NZ_JADCKB010000017.1"/>
</dbReference>
<comment type="caution">
    <text evidence="4">The sequence shown here is derived from an EMBL/GenBank/DDBJ whole genome shotgun (WGS) entry which is preliminary data.</text>
</comment>
<evidence type="ECO:0000259" key="3">
    <source>
        <dbReference type="Pfam" id="PF09588"/>
    </source>
</evidence>
<sequence>MPRGTYKPEVVVETDKLTEEEWLEYRRGGIGGSDVSIIYGVSHFRTCRELYYDKLKIKPYREEEDTTWLQKKMGHVLEELVAEVFAKRTGLKVYEVKKMFCHPLYPFMRADVDRFVETKDGKKGVLECKTTNWQNRDAWADEKYPYQYELQVRHYLAVMNLDFAYIACLWGNNENDFAYRYIERDNEFEDEIIEMERSFWEENVQKKIEPPFVERPDMALKCLKMYLEGADTSLSRKSMPAGLQSNLEQYLALREAKSKAEKEVKRLEDEMKRLSIPVIEEMGACCESELAAAGKKYYISYKPRKAVRIKKENLEKLAVHHKAIYDEYVSESESRTLSIKEMRVS</sequence>
<dbReference type="Proteomes" id="UP000806542">
    <property type="component" value="Unassembled WGS sequence"/>
</dbReference>
<dbReference type="InterPro" id="IPR017482">
    <property type="entry name" value="Lambda-type_endonuclease"/>
</dbReference>
<keyword evidence="2" id="KW-0175">Coiled coil</keyword>
<dbReference type="GO" id="GO:0016787">
    <property type="term" value="F:hydrolase activity"/>
    <property type="evidence" value="ECO:0007669"/>
    <property type="project" value="UniProtKB-KW"/>
</dbReference>
<dbReference type="EMBL" id="JADCKB010000017">
    <property type="protein sequence ID" value="MBE5040527.1"/>
    <property type="molecule type" value="Genomic_DNA"/>
</dbReference>
<evidence type="ECO:0000256" key="1">
    <source>
        <dbReference type="ARBA" id="ARBA00022801"/>
    </source>
</evidence>
<proteinExistence type="predicted"/>
<evidence type="ECO:0000313" key="5">
    <source>
        <dbReference type="Proteomes" id="UP000806542"/>
    </source>
</evidence>
<dbReference type="InterPro" id="IPR051703">
    <property type="entry name" value="NF-kappa-B_Signaling_Reg"/>
</dbReference>
<protein>
    <submittedName>
        <fullName evidence="4">YqaJ viral recombinase family protein</fullName>
    </submittedName>
</protein>
<dbReference type="InterPro" id="IPR011604">
    <property type="entry name" value="PDDEXK-like_dom_sf"/>
</dbReference>
<dbReference type="AlphaFoldDB" id="A0A9D5R907"/>
<reference evidence="4" key="1">
    <citation type="submission" date="2020-10" db="EMBL/GenBank/DDBJ databases">
        <title>ChiBAC.</title>
        <authorList>
            <person name="Zenner C."/>
            <person name="Hitch T.C.A."/>
            <person name="Clavel T."/>
        </authorList>
    </citation>
    <scope>NUCLEOTIDE SEQUENCE</scope>
    <source>
        <strain evidence="4">DSM 107454</strain>
    </source>
</reference>
<feature type="coiled-coil region" evidence="2">
    <location>
        <begin position="243"/>
        <end position="277"/>
    </location>
</feature>
<dbReference type="InterPro" id="IPR019080">
    <property type="entry name" value="YqaJ_viral_recombinase"/>
</dbReference>
<dbReference type="Pfam" id="PF09588">
    <property type="entry name" value="YqaJ"/>
    <property type="match status" value="1"/>
</dbReference>
<dbReference type="PANTHER" id="PTHR46609:SF6">
    <property type="entry name" value="EXONUCLEASE, PHAGE-TYPE_RECB, C-TERMINAL DOMAIN-CONTAINING PROTEIN-RELATED"/>
    <property type="match status" value="1"/>
</dbReference>
<dbReference type="SUPFAM" id="SSF52980">
    <property type="entry name" value="Restriction endonuclease-like"/>
    <property type="match status" value="1"/>
</dbReference>
<gene>
    <name evidence="4" type="ORF">INF28_08650</name>
</gene>
<evidence type="ECO:0000313" key="4">
    <source>
        <dbReference type="EMBL" id="MBE5040527.1"/>
    </source>
</evidence>
<name>A0A9D5R907_9FIRM</name>
<accession>A0A9D5R907</accession>
<feature type="domain" description="YqaJ viral recombinase" evidence="3">
    <location>
        <begin position="21"/>
        <end position="159"/>
    </location>
</feature>
<dbReference type="NCBIfam" id="TIGR03033">
    <property type="entry name" value="phage_rel_nuc"/>
    <property type="match status" value="1"/>
</dbReference>
<dbReference type="InterPro" id="IPR011335">
    <property type="entry name" value="Restrct_endonuc-II-like"/>
</dbReference>
<keyword evidence="5" id="KW-1185">Reference proteome</keyword>
<dbReference type="PANTHER" id="PTHR46609">
    <property type="entry name" value="EXONUCLEASE, PHAGE-TYPE/RECB, C-TERMINAL DOMAIN-CONTAINING PROTEIN"/>
    <property type="match status" value="1"/>
</dbReference>
<evidence type="ECO:0000256" key="2">
    <source>
        <dbReference type="SAM" id="Coils"/>
    </source>
</evidence>
<organism evidence="4 5">
    <name type="scientific">Ructibacterium gallinarum</name>
    <dbReference type="NCBI Taxonomy" id="2779355"/>
    <lineage>
        <taxon>Bacteria</taxon>
        <taxon>Bacillati</taxon>
        <taxon>Bacillota</taxon>
        <taxon>Clostridia</taxon>
        <taxon>Eubacteriales</taxon>
        <taxon>Oscillospiraceae</taxon>
        <taxon>Ructibacterium</taxon>
    </lineage>
</organism>